<organism evidence="2 3">
    <name type="scientific">Sphagnum jensenii</name>
    <dbReference type="NCBI Taxonomy" id="128206"/>
    <lineage>
        <taxon>Eukaryota</taxon>
        <taxon>Viridiplantae</taxon>
        <taxon>Streptophyta</taxon>
        <taxon>Embryophyta</taxon>
        <taxon>Bryophyta</taxon>
        <taxon>Sphagnophytina</taxon>
        <taxon>Sphagnopsida</taxon>
        <taxon>Sphagnales</taxon>
        <taxon>Sphagnaceae</taxon>
        <taxon>Sphagnum</taxon>
    </lineage>
</organism>
<dbReference type="Pfam" id="PF10266">
    <property type="entry name" value="Strumpellin"/>
    <property type="match status" value="1"/>
</dbReference>
<reference evidence="2 3" key="1">
    <citation type="submission" date="2024-03" db="EMBL/GenBank/DDBJ databases">
        <authorList>
            <consortium name="ELIXIR-Norway"/>
            <consortium name="Elixir Norway"/>
        </authorList>
    </citation>
    <scope>NUCLEOTIDE SEQUENCE [LARGE SCALE GENOMIC DNA]</scope>
</reference>
<dbReference type="PANTHER" id="PTHR15691">
    <property type="entry name" value="WASH COMPLEX SUBUNIT 5"/>
    <property type="match status" value="1"/>
</dbReference>
<gene>
    <name evidence="2" type="ORF">CSSPJE1EN2_LOCUS1203</name>
</gene>
<dbReference type="EMBL" id="OZ023702">
    <property type="protein sequence ID" value="CAK9858208.1"/>
    <property type="molecule type" value="Genomic_DNA"/>
</dbReference>
<accession>A0ABP1A6T6</accession>
<proteinExistence type="inferred from homology"/>
<evidence type="ECO:0000313" key="3">
    <source>
        <dbReference type="Proteomes" id="UP001497522"/>
    </source>
</evidence>
<protein>
    <recommendedName>
        <fullName evidence="4">Strumpellin</fullName>
    </recommendedName>
</protein>
<keyword evidence="3" id="KW-1185">Reference proteome</keyword>
<name>A0ABP1A6T6_9BRYO</name>
<evidence type="ECO:0000256" key="1">
    <source>
        <dbReference type="ARBA" id="ARBA00006224"/>
    </source>
</evidence>
<dbReference type="InterPro" id="IPR019393">
    <property type="entry name" value="WASH_strumpellin"/>
</dbReference>
<dbReference type="Proteomes" id="UP001497522">
    <property type="component" value="Chromosome 1"/>
</dbReference>
<comment type="similarity">
    <text evidence="1">Belongs to the strumpellin family.</text>
</comment>
<sequence>MEMADGVGGFLLELVSRGQALVAELLRLSYHHLPSVFRAPVSSNSSSSSSRYAALIFDFKYFKSPEVYEDQIDGSPEMVALDEEFREEYSVVVERFFLLFDGIVKYYKEFMRYLESLQEGGLHVQDTVESVLEDEDGRQLLVEALVLHGVLLLLLEHRLPGSLREQLLVAHCRCRSSTELLNFEAICTLCRSMPTTQASSAISSVASFWQKTPPQILPSMLMISRPEELCARFPLPKSVIRVIIGRLCSDDLYNQLQHYPNPEHRWVALGSQVACLYVLLNFVPDLLHSDNALMKEIVDKFFRSWWVIPIYMGFTVDLSHSWDRCKAAKAALSPSLTVQSVREATHKHSSKVPQLLLELSRFLSEGVLTQEFVLNNIQRLLACVRECNVTLRWLLLHYHTASKKLQDLVIGTGVSDGASNDSLLSLMLDTATLEFELKQVYGRLLEGKEAQWQKCKINAAECMQELSDFFSGSRVLSRKVKDENLQNWFLQMGQQVRSLDCKAAPRAARKIQQMTSALQEVEQFHQIENSLQTKQYLAETRDQLQHMVRTLNVQESVLVTISVVSDAAYAWGSITGFTDQIHARVHAEPFTVLKLSCLFLKLRSILDIPLLRISQCGSVDLFSVSEFYSSELVAYVRTVLEVIPANMFSILNDVIATQTQRLHDLPGRLEKEKFRDFAQLEDRYKLAKATHRVAVFTQGILAMKKTFIGAIELDPQQLLEIGVRKQLVKQIASSLHSILVFPGGGAVELEERLQEAAHSLQAQRRSMEYFQDYVHVHGLSLWQEEFTRIIYYNTEQECNMFMKRKVQDSQSVYQDSATPIPSFPAPTKDPSMSINFMGRLVHKLLHLTDPSRSMYLAPMSGWFDAQGQELVGLRLLSMLHTTLGPATLVGIDRLLSCRLTSSTRQAITHLSSQSGTDLKEPLETLQSVLTPASAIPDPGPAVYTDYCAQVGSNNAQWTSWVEAVSRIGQIQLLRCSIAFHLRAALKFESSLVSSALDAMNLAVLADITNTSKTGDSASLSADEPDTQWEVKGRLLGELRKQLHMCGLFSPIHSLYMTANPSDRFALLLFLITVSQLPRYVLDSHLGTLTSRTKKTALDCSPLVVGVGTLLQQLHPSHRAAYVGYLGQYVRTHAENASTAKKTSDGLKLSSEVVNVLAWLLALAKYMDYPQNLLDSHLPPLILDSIIAT</sequence>
<dbReference type="PANTHER" id="PTHR15691:SF6">
    <property type="entry name" value="WASH COMPLEX SUBUNIT 5"/>
    <property type="match status" value="1"/>
</dbReference>
<evidence type="ECO:0008006" key="4">
    <source>
        <dbReference type="Google" id="ProtNLM"/>
    </source>
</evidence>
<evidence type="ECO:0000313" key="2">
    <source>
        <dbReference type="EMBL" id="CAK9858208.1"/>
    </source>
</evidence>